<dbReference type="InterPro" id="IPR052354">
    <property type="entry name" value="Cell_Wall_Dynamics_Protein"/>
</dbReference>
<keyword evidence="4" id="KW-1185">Reference proteome</keyword>
<evidence type="ECO:0000259" key="2">
    <source>
        <dbReference type="Pfam" id="PF01471"/>
    </source>
</evidence>
<dbReference type="Pfam" id="PF01471">
    <property type="entry name" value="PG_binding_1"/>
    <property type="match status" value="1"/>
</dbReference>
<dbReference type="EMBL" id="CP076448">
    <property type="protein sequence ID" value="QXM25231.1"/>
    <property type="molecule type" value="Genomic_DNA"/>
</dbReference>
<dbReference type="RefSeq" id="WP_218286287.1">
    <property type="nucleotide sequence ID" value="NZ_CP076448.1"/>
</dbReference>
<protein>
    <submittedName>
        <fullName evidence="3">Peptidoglycan-binding protein</fullName>
    </submittedName>
</protein>
<evidence type="ECO:0000313" key="3">
    <source>
        <dbReference type="EMBL" id="QXM25231.1"/>
    </source>
</evidence>
<dbReference type="GO" id="GO:0006032">
    <property type="term" value="P:chitin catabolic process"/>
    <property type="evidence" value="ECO:0007669"/>
    <property type="project" value="InterPro"/>
</dbReference>
<dbReference type="PANTHER" id="PTHR34408:SF1">
    <property type="entry name" value="GLYCOSYL HYDROLASE FAMILY 19 DOMAIN-CONTAINING PROTEIN HI_1415"/>
    <property type="match status" value="1"/>
</dbReference>
<dbReference type="Pfam" id="PF00182">
    <property type="entry name" value="Glyco_hydro_19"/>
    <property type="match status" value="1"/>
</dbReference>
<reference evidence="3" key="1">
    <citation type="submission" date="2021-06" db="EMBL/GenBank/DDBJ databases">
        <title>Elioraea tepida, sp. nov., a moderately thermophilic aerobic anoxygenic phototrophic bacterium isolated from an alkaline siliceous hot spring mat community in Yellowstone National Park, WY, USA.</title>
        <authorList>
            <person name="Saini M.K."/>
            <person name="Yoshida S."/>
            <person name="Sebastian A."/>
            <person name="Hirose S."/>
            <person name="Hara E."/>
            <person name="Tamaki H."/>
            <person name="Soulier N.T."/>
            <person name="Albert I."/>
            <person name="Hanada S."/>
            <person name="Bryant D.A."/>
            <person name="Tank M."/>
        </authorList>
    </citation>
    <scope>NUCLEOTIDE SEQUENCE</scope>
    <source>
        <strain evidence="3">MS-P2</strain>
    </source>
</reference>
<dbReference type="Proteomes" id="UP000694001">
    <property type="component" value="Chromosome"/>
</dbReference>
<dbReference type="KEGG" id="elio:KO353_02995"/>
<sequence>MIPVDAQTMLEIAPRFPGARAERQREIVTAVGEVLAPTLEAYGIDTRLRIAHFLAQTCHESAGFRTTEEFASGDAYEGRLDLGNTRRGHGPRYKGRGLLQLTGRANYRDFGEALGVDLENNPEAAADPVLSLKIACEYWKRRGINADCDNDDVIAVTRKINGGLNGLDDRRQYTSKAKAAVARLEALMRSGIAEAPGRPVLRRGSRGEDVARLQRQLRDRGLMLAIDGDFGPATEVAVAAVQAQAGLTPDGIVTAELWAVLETPRGEPA</sequence>
<organism evidence="3 4">
    <name type="scientific">Elioraea tepida</name>
    <dbReference type="NCBI Taxonomy" id="2843330"/>
    <lineage>
        <taxon>Bacteria</taxon>
        <taxon>Pseudomonadati</taxon>
        <taxon>Pseudomonadota</taxon>
        <taxon>Alphaproteobacteria</taxon>
        <taxon>Acetobacterales</taxon>
        <taxon>Elioraeaceae</taxon>
        <taxon>Elioraea</taxon>
    </lineage>
</organism>
<accession>A0A975U2I8</accession>
<proteinExistence type="predicted"/>
<feature type="domain" description="Peptidoglycan binding-like" evidence="2">
    <location>
        <begin position="206"/>
        <end position="261"/>
    </location>
</feature>
<name>A0A975U2I8_9PROT</name>
<evidence type="ECO:0000313" key="4">
    <source>
        <dbReference type="Proteomes" id="UP000694001"/>
    </source>
</evidence>
<gene>
    <name evidence="3" type="ORF">KO353_02995</name>
</gene>
<dbReference type="GO" id="GO:0004568">
    <property type="term" value="F:chitinase activity"/>
    <property type="evidence" value="ECO:0007669"/>
    <property type="project" value="InterPro"/>
</dbReference>
<feature type="domain" description="Glycoside hydrolase family 19 catalytic" evidence="1">
    <location>
        <begin position="49"/>
        <end position="142"/>
    </location>
</feature>
<evidence type="ECO:0000259" key="1">
    <source>
        <dbReference type="Pfam" id="PF00182"/>
    </source>
</evidence>
<dbReference type="PANTHER" id="PTHR34408">
    <property type="entry name" value="FAMILY PROTEIN, PUTATIVE-RELATED"/>
    <property type="match status" value="1"/>
</dbReference>
<dbReference type="InterPro" id="IPR002477">
    <property type="entry name" value="Peptidoglycan-bd-like"/>
</dbReference>
<dbReference type="GO" id="GO:0016998">
    <property type="term" value="P:cell wall macromolecule catabolic process"/>
    <property type="evidence" value="ECO:0007669"/>
    <property type="project" value="InterPro"/>
</dbReference>
<dbReference type="AlphaFoldDB" id="A0A975U2I8"/>
<dbReference type="InterPro" id="IPR000726">
    <property type="entry name" value="Glyco_hydro_19_cat"/>
</dbReference>